<reference evidence="1" key="1">
    <citation type="submission" date="2023-12" db="EMBL/GenBank/DDBJ databases">
        <authorList>
            <person name="Brown T."/>
        </authorList>
    </citation>
    <scope>NUCLEOTIDE SEQUENCE</scope>
</reference>
<proteinExistence type="predicted"/>
<evidence type="ECO:0000313" key="2">
    <source>
        <dbReference type="Proteomes" id="UP001314169"/>
    </source>
</evidence>
<keyword evidence="2" id="KW-1185">Reference proteome</keyword>
<sequence length="122" mass="12849">MSPELRGPSVRGLAAVQGLAREGSTALSSLVPWSWQSPGGRAGSSAYFQPFFCLGVGVLEQSVTGPTVATRHPSKGLWAGSCIRVPETSALQHAGGSSRWASMLVPHESHWGPSEALLLWPQ</sequence>
<organism evidence="1 2">
    <name type="scientific">Pipistrellus nathusii</name>
    <name type="common">Nathusius' pipistrelle</name>
    <dbReference type="NCBI Taxonomy" id="59473"/>
    <lineage>
        <taxon>Eukaryota</taxon>
        <taxon>Metazoa</taxon>
        <taxon>Chordata</taxon>
        <taxon>Craniata</taxon>
        <taxon>Vertebrata</taxon>
        <taxon>Euteleostomi</taxon>
        <taxon>Mammalia</taxon>
        <taxon>Eutheria</taxon>
        <taxon>Laurasiatheria</taxon>
        <taxon>Chiroptera</taxon>
        <taxon>Yangochiroptera</taxon>
        <taxon>Vespertilionidae</taxon>
        <taxon>Pipistrellus</taxon>
    </lineage>
</organism>
<evidence type="ECO:0000313" key="1">
    <source>
        <dbReference type="EMBL" id="CAK6435678.1"/>
    </source>
</evidence>
<dbReference type="Proteomes" id="UP001314169">
    <property type="component" value="Chromosome 13"/>
</dbReference>
<gene>
    <name evidence="1" type="ORF">MPIPNATIZW_LOCUS3984</name>
</gene>
<accession>A0ABN9ZBI5</accession>
<protein>
    <submittedName>
        <fullName evidence="1">Uncharacterized protein</fullName>
    </submittedName>
</protein>
<name>A0ABN9ZBI5_PIPNA</name>
<dbReference type="EMBL" id="OY882870">
    <property type="protein sequence ID" value="CAK6435678.1"/>
    <property type="molecule type" value="Genomic_DNA"/>
</dbReference>